<gene>
    <name evidence="2" type="ORF">HUJ06_028517</name>
</gene>
<dbReference type="AlphaFoldDB" id="A0A822Y6T1"/>
<feature type="region of interest" description="Disordered" evidence="1">
    <location>
        <begin position="57"/>
        <end position="96"/>
    </location>
</feature>
<organism evidence="2 3">
    <name type="scientific">Nelumbo nucifera</name>
    <name type="common">Sacred lotus</name>
    <dbReference type="NCBI Taxonomy" id="4432"/>
    <lineage>
        <taxon>Eukaryota</taxon>
        <taxon>Viridiplantae</taxon>
        <taxon>Streptophyta</taxon>
        <taxon>Embryophyta</taxon>
        <taxon>Tracheophyta</taxon>
        <taxon>Spermatophyta</taxon>
        <taxon>Magnoliopsida</taxon>
        <taxon>Proteales</taxon>
        <taxon>Nelumbonaceae</taxon>
        <taxon>Nelumbo</taxon>
    </lineage>
</organism>
<proteinExistence type="predicted"/>
<reference evidence="2 3" key="1">
    <citation type="journal article" date="2020" name="Mol. Biol. Evol.">
        <title>Distinct Expression and Methylation Patterns for Genes with Different Fates following a Single Whole-Genome Duplication in Flowering Plants.</title>
        <authorList>
            <person name="Shi T."/>
            <person name="Rahmani R.S."/>
            <person name="Gugger P.F."/>
            <person name="Wang M."/>
            <person name="Li H."/>
            <person name="Zhang Y."/>
            <person name="Li Z."/>
            <person name="Wang Q."/>
            <person name="Van de Peer Y."/>
            <person name="Marchal K."/>
            <person name="Chen J."/>
        </authorList>
    </citation>
    <scope>NUCLEOTIDE SEQUENCE [LARGE SCALE GENOMIC DNA]</scope>
    <source>
        <tissue evidence="2">Leaf</tissue>
    </source>
</reference>
<name>A0A822Y6T1_NELNU</name>
<evidence type="ECO:0000256" key="1">
    <source>
        <dbReference type="SAM" id="MobiDB-lite"/>
    </source>
</evidence>
<dbReference type="Proteomes" id="UP000607653">
    <property type="component" value="Unassembled WGS sequence"/>
</dbReference>
<accession>A0A822Y6T1</accession>
<dbReference type="SUPFAM" id="SSF51971">
    <property type="entry name" value="Nucleotide-binding domain"/>
    <property type="match status" value="1"/>
</dbReference>
<evidence type="ECO:0000313" key="2">
    <source>
        <dbReference type="EMBL" id="DAD27049.1"/>
    </source>
</evidence>
<comment type="caution">
    <text evidence="2">The sequence shown here is derived from an EMBL/GenBank/DDBJ whole genome shotgun (WGS) entry which is preliminary data.</text>
</comment>
<sequence>MKTNKPNAVVVGGSIAGISCVHALTAAGWDAVVLEKSCPHRKSNRCWAWARSSGSEIHRFMSPPTSPSPQHHPAPHHRSESSNRWGEEDQLDTGKG</sequence>
<dbReference type="InterPro" id="IPR036188">
    <property type="entry name" value="FAD/NAD-bd_sf"/>
</dbReference>
<feature type="compositionally biased region" description="Basic and acidic residues" evidence="1">
    <location>
        <begin position="77"/>
        <end position="96"/>
    </location>
</feature>
<dbReference type="EMBL" id="DUZY01000002">
    <property type="protein sequence ID" value="DAD27049.1"/>
    <property type="molecule type" value="Genomic_DNA"/>
</dbReference>
<evidence type="ECO:0000313" key="3">
    <source>
        <dbReference type="Proteomes" id="UP000607653"/>
    </source>
</evidence>
<protein>
    <submittedName>
        <fullName evidence="2">Uncharacterized protein</fullName>
    </submittedName>
</protein>
<dbReference type="PROSITE" id="PS51257">
    <property type="entry name" value="PROKAR_LIPOPROTEIN"/>
    <property type="match status" value="1"/>
</dbReference>
<dbReference type="Gene3D" id="3.50.50.60">
    <property type="entry name" value="FAD/NAD(P)-binding domain"/>
    <property type="match status" value="1"/>
</dbReference>
<keyword evidence="3" id="KW-1185">Reference proteome</keyword>